<accession>A0AAV3EM92</accession>
<sequence length="171" mass="19280">MKTFTLLILTLLSANITVAQAWEQNGTFLTQTSTNNKSTAAVFITPGTFDIALSLFDFKNTINLCNHRFDSSVKGNYKEVDAGIAEINGRYVKMIGICVDDLITEKVDWTMEIQPESPQGLKYILKELVDKKELKITFEKLGVGSYTFQSTNFEKFFSPMLKESIKKKNAI</sequence>
<organism evidence="2 3">
    <name type="scientific">Aliivibrio fischeri SR5</name>
    <dbReference type="NCBI Taxonomy" id="1088719"/>
    <lineage>
        <taxon>Bacteria</taxon>
        <taxon>Pseudomonadati</taxon>
        <taxon>Pseudomonadota</taxon>
        <taxon>Gammaproteobacteria</taxon>
        <taxon>Vibrionales</taxon>
        <taxon>Vibrionaceae</taxon>
        <taxon>Aliivibrio</taxon>
    </lineage>
</organism>
<evidence type="ECO:0000313" key="3">
    <source>
        <dbReference type="Proteomes" id="UP000004521"/>
    </source>
</evidence>
<dbReference type="AlphaFoldDB" id="A0AAV3EM92"/>
<comment type="caution">
    <text evidence="2">The sequence shown here is derived from an EMBL/GenBank/DDBJ whole genome shotgun (WGS) entry which is preliminary data.</text>
</comment>
<protein>
    <submittedName>
        <fullName evidence="2">Uncharacterized protein</fullName>
    </submittedName>
</protein>
<evidence type="ECO:0000313" key="2">
    <source>
        <dbReference type="EMBL" id="EHN67993.1"/>
    </source>
</evidence>
<name>A0AAV3EM92_ALIFS</name>
<feature type="signal peptide" evidence="1">
    <location>
        <begin position="1"/>
        <end position="21"/>
    </location>
</feature>
<dbReference type="Proteomes" id="UP000004521">
    <property type="component" value="Unassembled WGS sequence"/>
</dbReference>
<proteinExistence type="predicted"/>
<reference evidence="2 3" key="1">
    <citation type="journal article" date="2012" name="J. Bacteriol.">
        <title>Draft Genome Sequence of Vibrio fischeri SR5, a Strain Isolated from the Light Organ of the Mediterranean Squid Sepiola robusta.</title>
        <authorList>
            <person name="Gyllborg M.C."/>
            <person name="Sahl J.W."/>
            <person name="Cronin D.C.III."/>
            <person name="Rasko D.A."/>
            <person name="Mandel M.J."/>
        </authorList>
    </citation>
    <scope>NUCLEOTIDE SEQUENCE [LARGE SCALE GENOMIC DNA]</scope>
    <source>
        <strain evidence="2 3">SR5</strain>
    </source>
</reference>
<dbReference type="RefSeq" id="WP_005424010.1">
    <property type="nucleotide sequence ID" value="NZ_JH584329.1"/>
</dbReference>
<keyword evidence="1" id="KW-0732">Signal</keyword>
<evidence type="ECO:0000256" key="1">
    <source>
        <dbReference type="SAM" id="SignalP"/>
    </source>
</evidence>
<dbReference type="EMBL" id="AHIH01000015">
    <property type="protein sequence ID" value="EHN67993.1"/>
    <property type="molecule type" value="Genomic_DNA"/>
</dbReference>
<feature type="chain" id="PRO_5043360154" evidence="1">
    <location>
        <begin position="22"/>
        <end position="171"/>
    </location>
</feature>
<gene>
    <name evidence="2" type="ORF">VFSR5_2718</name>
</gene>